<sequence>MATPTPLSDEDKTLLENGIYRRLRPPPELRARLEQHLSLLMAAAVERGQKMVITPDGERLITRFIGKRSHTLREIPFCRLQDFLPKKFRRQ</sequence>
<dbReference type="Proteomes" id="UP000177349">
    <property type="component" value="Unassembled WGS sequence"/>
</dbReference>
<protein>
    <submittedName>
        <fullName evidence="1">Uncharacterized protein</fullName>
    </submittedName>
</protein>
<dbReference type="EMBL" id="MHKN01000021">
    <property type="protein sequence ID" value="OGY92232.1"/>
    <property type="molecule type" value="Genomic_DNA"/>
</dbReference>
<evidence type="ECO:0000313" key="2">
    <source>
        <dbReference type="Proteomes" id="UP000177349"/>
    </source>
</evidence>
<organism evidence="1 2">
    <name type="scientific">Candidatus Komeilibacteria bacterium RIFCSPLOWO2_01_FULL_53_11</name>
    <dbReference type="NCBI Taxonomy" id="1798552"/>
    <lineage>
        <taxon>Bacteria</taxon>
        <taxon>Candidatus Komeiliibacteriota</taxon>
    </lineage>
</organism>
<name>A0A1G2BT53_9BACT</name>
<proteinExistence type="predicted"/>
<accession>A0A1G2BT53</accession>
<comment type="caution">
    <text evidence="1">The sequence shown here is derived from an EMBL/GenBank/DDBJ whole genome shotgun (WGS) entry which is preliminary data.</text>
</comment>
<dbReference type="AlphaFoldDB" id="A0A1G2BT53"/>
<gene>
    <name evidence="1" type="ORF">A3B31_02490</name>
</gene>
<reference evidence="1 2" key="1">
    <citation type="journal article" date="2016" name="Nat. Commun.">
        <title>Thousands of microbial genomes shed light on interconnected biogeochemical processes in an aquifer system.</title>
        <authorList>
            <person name="Anantharaman K."/>
            <person name="Brown C.T."/>
            <person name="Hug L.A."/>
            <person name="Sharon I."/>
            <person name="Castelle C.J."/>
            <person name="Probst A.J."/>
            <person name="Thomas B.C."/>
            <person name="Singh A."/>
            <person name="Wilkins M.J."/>
            <person name="Karaoz U."/>
            <person name="Brodie E.L."/>
            <person name="Williams K.H."/>
            <person name="Hubbard S.S."/>
            <person name="Banfield J.F."/>
        </authorList>
    </citation>
    <scope>NUCLEOTIDE SEQUENCE [LARGE SCALE GENOMIC DNA]</scope>
</reference>
<evidence type="ECO:0000313" key="1">
    <source>
        <dbReference type="EMBL" id="OGY92232.1"/>
    </source>
</evidence>